<comment type="caution">
    <text evidence="2">The sequence shown here is derived from an EMBL/GenBank/DDBJ whole genome shotgun (WGS) entry which is preliminary data.</text>
</comment>
<proteinExistence type="predicted"/>
<dbReference type="PANTHER" id="PTHR31350">
    <property type="entry name" value="SI:DKEY-261L7.2"/>
    <property type="match status" value="1"/>
</dbReference>
<keyword evidence="3" id="KW-1185">Reference proteome</keyword>
<reference evidence="2 3" key="1">
    <citation type="journal article" date="2020" name="Mol. Plant">
        <title>The Chromosome-Based Rubber Tree Genome Provides New Insights into Spurge Genome Evolution and Rubber Biosynthesis.</title>
        <authorList>
            <person name="Liu J."/>
            <person name="Shi C."/>
            <person name="Shi C.C."/>
            <person name="Li W."/>
            <person name="Zhang Q.J."/>
            <person name="Zhang Y."/>
            <person name="Li K."/>
            <person name="Lu H.F."/>
            <person name="Shi C."/>
            <person name="Zhu S.T."/>
            <person name="Xiao Z.Y."/>
            <person name="Nan H."/>
            <person name="Yue Y."/>
            <person name="Zhu X.G."/>
            <person name="Wu Y."/>
            <person name="Hong X.N."/>
            <person name="Fan G.Y."/>
            <person name="Tong Y."/>
            <person name="Zhang D."/>
            <person name="Mao C.L."/>
            <person name="Liu Y.L."/>
            <person name="Hao S.J."/>
            <person name="Liu W.Q."/>
            <person name="Lv M.Q."/>
            <person name="Zhang H.B."/>
            <person name="Liu Y."/>
            <person name="Hu-Tang G.R."/>
            <person name="Wang J.P."/>
            <person name="Wang J.H."/>
            <person name="Sun Y.H."/>
            <person name="Ni S.B."/>
            <person name="Chen W.B."/>
            <person name="Zhang X.C."/>
            <person name="Jiao Y.N."/>
            <person name="Eichler E.E."/>
            <person name="Li G.H."/>
            <person name="Liu X."/>
            <person name="Gao L.Z."/>
        </authorList>
    </citation>
    <scope>NUCLEOTIDE SEQUENCE [LARGE SCALE GENOMIC DNA]</scope>
    <source>
        <strain evidence="3">cv. GT1</strain>
        <tissue evidence="2">Leaf</tissue>
    </source>
</reference>
<dbReference type="Pfam" id="PF13369">
    <property type="entry name" value="Transglut_core2"/>
    <property type="match status" value="1"/>
</dbReference>
<dbReference type="Proteomes" id="UP000467840">
    <property type="component" value="Chromosome 11"/>
</dbReference>
<organism evidence="2 3">
    <name type="scientific">Hevea brasiliensis</name>
    <name type="common">Para rubber tree</name>
    <name type="synonym">Siphonia brasiliensis</name>
    <dbReference type="NCBI Taxonomy" id="3981"/>
    <lineage>
        <taxon>Eukaryota</taxon>
        <taxon>Viridiplantae</taxon>
        <taxon>Streptophyta</taxon>
        <taxon>Embryophyta</taxon>
        <taxon>Tracheophyta</taxon>
        <taxon>Spermatophyta</taxon>
        <taxon>Magnoliopsida</taxon>
        <taxon>eudicotyledons</taxon>
        <taxon>Gunneridae</taxon>
        <taxon>Pentapetalae</taxon>
        <taxon>rosids</taxon>
        <taxon>fabids</taxon>
        <taxon>Malpighiales</taxon>
        <taxon>Euphorbiaceae</taxon>
        <taxon>Crotonoideae</taxon>
        <taxon>Micrandreae</taxon>
        <taxon>Hevea</taxon>
    </lineage>
</organism>
<sequence length="434" mass="48942">MTLLPAVAVALASASSSPWILRTSPLEIATSPAKVSKLYFSPLSSSSSCLRVVCRGESQPADLKFVLHHALDSSGIDTTHAREARKGFLSQIEKLTIIERETSISVNRRVDLGKTALYIAAEDDSLVSHSSVPLPVDSFIDRLYDLSMCFCSDCSSSLRSSPEKFLDSLEKYLYVKKGFRRSTGGNPLDTRALYLHSVLTHRSGSSAMLSLIYSEILKVLRLWSLLDFDCEVYFPHDRYGLPKGYHKQKSVESDQPHIMTTQTFLQEILRNLKETFWPFQNDPTKSSFLRAADAANCIDRSSTAEQSGFQLASAKAAQHRLDRGVWTSVGFGDMRRALSACERLILLESDPKELRDYSILLYHCGFYEQSLQYLKLYMDQKSSSLQKQPTDKFSNMEEDAVEKLMTRLNLISMEDGWSKPSHVRNFLGNNPEPW</sequence>
<evidence type="ECO:0000313" key="2">
    <source>
        <dbReference type="EMBL" id="KAF2323740.1"/>
    </source>
</evidence>
<accession>A0A6A6NF49</accession>
<protein>
    <recommendedName>
        <fullName evidence="1">Protein SirB1 N-terminal domain-containing protein</fullName>
    </recommendedName>
</protein>
<feature type="domain" description="Protein SirB1 N-terminal" evidence="1">
    <location>
        <begin position="159"/>
        <end position="220"/>
    </location>
</feature>
<evidence type="ECO:0000313" key="3">
    <source>
        <dbReference type="Proteomes" id="UP000467840"/>
    </source>
</evidence>
<dbReference type="AlphaFoldDB" id="A0A6A6NF49"/>
<dbReference type="PANTHER" id="PTHR31350:SF29">
    <property type="entry name" value="PROTEIN SIRB1 N-TERMINAL DOMAIN-CONTAINING PROTEIN"/>
    <property type="match status" value="1"/>
</dbReference>
<name>A0A6A6NF49_HEVBR</name>
<gene>
    <name evidence="2" type="ORF">GH714_036787</name>
</gene>
<dbReference type="EMBL" id="JAAGAX010000002">
    <property type="protein sequence ID" value="KAF2323740.1"/>
    <property type="molecule type" value="Genomic_DNA"/>
</dbReference>
<evidence type="ECO:0000259" key="1">
    <source>
        <dbReference type="Pfam" id="PF13369"/>
    </source>
</evidence>
<dbReference type="InterPro" id="IPR032698">
    <property type="entry name" value="SirB1_N"/>
</dbReference>